<protein>
    <submittedName>
        <fullName evidence="2">Uncharacterized protein</fullName>
    </submittedName>
</protein>
<organism evidence="2 3">
    <name type="scientific">Penicillium nordicum</name>
    <dbReference type="NCBI Taxonomy" id="229535"/>
    <lineage>
        <taxon>Eukaryota</taxon>
        <taxon>Fungi</taxon>
        <taxon>Dikarya</taxon>
        <taxon>Ascomycota</taxon>
        <taxon>Pezizomycotina</taxon>
        <taxon>Eurotiomycetes</taxon>
        <taxon>Eurotiomycetidae</taxon>
        <taxon>Eurotiales</taxon>
        <taxon>Aspergillaceae</taxon>
        <taxon>Penicillium</taxon>
    </lineage>
</organism>
<name>A0A0N0RYL4_9EURO</name>
<sequence length="450" mass="50270">MFHYARLQTPEWMGLKGADVKFLILAHFCYATPPKLDENKLAHITRVKPRHARNALRTAKRNAIRLLCATDPNMSMRRQDVPEMTLDYQPENPPKHKKSKLLPNESDEGSTAEYSESEIDETQPKSHHQNAKRKDHVKHKGKGKRMSLDSEGEDSEDSEDSEVEDDESSLVNFNASSKTQRRNTKQKATKRNRHNKSSTSHAARKERDSPFYTGNKPSSSRARYQNVDHNRGVKRGRKQNVYQDDSTEESADESSSAEMNIASSRTNHGKVKRKRLGDPSEVTDSTSDNESDMEEEVKRRLTRACAKSASVKNKSQTANDKKHDKTKELADSPDKDLVRNALGGLTLGGDGDAPKTDGRAPRAHVKSTHVKMPVKTKSQCGNRKKVDKTNELADSLDKDLVGGAMDGSTSEGDAPKTNGRATKTTKEKHDERAGSMHEENEGSERDEADV</sequence>
<dbReference type="EMBL" id="LHQQ01000111">
    <property type="protein sequence ID" value="KOS42203.1"/>
    <property type="molecule type" value="Genomic_DNA"/>
</dbReference>
<accession>A0A0N0RYL4</accession>
<proteinExistence type="predicted"/>
<evidence type="ECO:0000313" key="3">
    <source>
        <dbReference type="Proteomes" id="UP000037696"/>
    </source>
</evidence>
<feature type="compositionally biased region" description="Basic and acidic residues" evidence="1">
    <location>
        <begin position="319"/>
        <end position="338"/>
    </location>
</feature>
<feature type="compositionally biased region" description="Basic and acidic residues" evidence="1">
    <location>
        <begin position="424"/>
        <end position="450"/>
    </location>
</feature>
<keyword evidence="3" id="KW-1185">Reference proteome</keyword>
<feature type="compositionally biased region" description="Acidic residues" evidence="1">
    <location>
        <begin position="105"/>
        <end position="121"/>
    </location>
</feature>
<evidence type="ECO:0000256" key="1">
    <source>
        <dbReference type="SAM" id="MobiDB-lite"/>
    </source>
</evidence>
<feature type="compositionally biased region" description="Basic residues" evidence="1">
    <location>
        <begin position="361"/>
        <end position="374"/>
    </location>
</feature>
<feature type="compositionally biased region" description="Acidic residues" evidence="1">
    <location>
        <begin position="150"/>
        <end position="168"/>
    </location>
</feature>
<feature type="compositionally biased region" description="Basic residues" evidence="1">
    <location>
        <begin position="125"/>
        <end position="145"/>
    </location>
</feature>
<dbReference type="AlphaFoldDB" id="A0A0N0RYL4"/>
<reference evidence="2 3" key="1">
    <citation type="submission" date="2015-08" db="EMBL/GenBank/DDBJ databases">
        <title>Genome sequencing of Penicillium nordicum.</title>
        <authorList>
            <person name="Nguyen H.D."/>
            <person name="Seifert K.A."/>
        </authorList>
    </citation>
    <scope>NUCLEOTIDE SEQUENCE [LARGE SCALE GENOMIC DNA]</scope>
    <source>
        <strain evidence="2 3">DAOMC 185683</strain>
    </source>
</reference>
<gene>
    <name evidence="2" type="ORF">ACN38_g6884</name>
</gene>
<comment type="caution">
    <text evidence="2">The sequence shown here is derived from an EMBL/GenBank/DDBJ whole genome shotgun (WGS) entry which is preliminary data.</text>
</comment>
<dbReference type="Proteomes" id="UP000037696">
    <property type="component" value="Unassembled WGS sequence"/>
</dbReference>
<evidence type="ECO:0000313" key="2">
    <source>
        <dbReference type="EMBL" id="KOS42203.1"/>
    </source>
</evidence>
<feature type="compositionally biased region" description="Basic residues" evidence="1">
    <location>
        <begin position="179"/>
        <end position="196"/>
    </location>
</feature>
<dbReference type="OrthoDB" id="4367887at2759"/>
<feature type="region of interest" description="Disordered" evidence="1">
    <location>
        <begin position="85"/>
        <end position="450"/>
    </location>
</feature>
<feature type="compositionally biased region" description="Basic and acidic residues" evidence="1">
    <location>
        <begin position="387"/>
        <end position="400"/>
    </location>
</feature>